<protein>
    <submittedName>
        <fullName evidence="2">DUF3256 family protein</fullName>
    </submittedName>
    <submittedName>
        <fullName evidence="6">Protein of uncharacterized function (DUF3256)</fullName>
    </submittedName>
</protein>
<evidence type="ECO:0000313" key="5">
    <source>
        <dbReference type="EMBL" id="RYT76002.1"/>
    </source>
</evidence>
<dbReference type="EMBL" id="RCXL01000007">
    <property type="protein sequence ID" value="RYT76002.1"/>
    <property type="molecule type" value="Genomic_DNA"/>
</dbReference>
<evidence type="ECO:0000313" key="7">
    <source>
        <dbReference type="Proteomes" id="UP000254424"/>
    </source>
</evidence>
<gene>
    <name evidence="5" type="ORF">EAJ03_06940</name>
    <name evidence="2" type="ORF">F2Z23_07105</name>
    <name evidence="3" type="ORF">HF841_15040</name>
    <name evidence="4" type="ORF">INE88_02827</name>
    <name evidence="6" type="ORF">NCTC11155_00193</name>
</gene>
<dbReference type="EMBL" id="JABAGL010000022">
    <property type="protein sequence ID" value="NME87316.1"/>
    <property type="molecule type" value="Genomic_DNA"/>
</dbReference>
<dbReference type="Proteomes" id="UP000335496">
    <property type="component" value="Unassembled WGS sequence"/>
</dbReference>
<keyword evidence="9" id="KW-1185">Reference proteome</keyword>
<reference evidence="2 9" key="2">
    <citation type="journal article" date="2019" name="Nat. Med.">
        <title>A library of human gut bacterial isolates paired with longitudinal multiomics data enables mechanistic microbiome research.</title>
        <authorList>
            <person name="Poyet M."/>
            <person name="Groussin M."/>
            <person name="Gibbons S.M."/>
            <person name="Avila-Pacheco J."/>
            <person name="Jiang X."/>
            <person name="Kearney S.M."/>
            <person name="Perrotta A.R."/>
            <person name="Berdy B."/>
            <person name="Zhao S."/>
            <person name="Lieberman T.D."/>
            <person name="Swanson P.K."/>
            <person name="Smith M."/>
            <person name="Roesemann S."/>
            <person name="Alexander J.E."/>
            <person name="Rich S.A."/>
            <person name="Livny J."/>
            <person name="Vlamakis H."/>
            <person name="Clish C."/>
            <person name="Bullock K."/>
            <person name="Deik A."/>
            <person name="Scott J."/>
            <person name="Pierce K.A."/>
            <person name="Xavier R.J."/>
            <person name="Alm E.J."/>
        </authorList>
    </citation>
    <scope>NUCLEOTIDE SEQUENCE [LARGE SCALE GENOMIC DNA]</scope>
    <source>
        <strain evidence="2 9">BIOML-A1</strain>
    </source>
</reference>
<sequence>MVKKLVVFLFVVCMGVGSLSAQLAKTCFTNMPDSLSPLLTAVNRADFIDFLESKMKAEVTNRFGGKSEMTELTSDYICVQVTPRSSWQMKLLAVNDSTRLICTVSTVCAPVCDSHINFYTTDWKELPSTSYLPSVPDMDNFIAPASDTADVYRYQDARLQADMLLMKADLSSKDATLTFTFTTPDYMEKEAAEKLKPFLRRPVSYVWKEGKFVLAE</sequence>
<evidence type="ECO:0000313" key="10">
    <source>
        <dbReference type="Proteomes" id="UP000520291"/>
    </source>
</evidence>
<accession>A0A380YJF7</accession>
<dbReference type="OrthoDB" id="1098697at2"/>
<reference evidence="5 8" key="3">
    <citation type="journal article" date="2019" name="Science, e1252229">
        <title>Invertible promoters mediate bacterial phase variation, antibiotic resistance, and host adaptation in the gut.</title>
        <authorList>
            <person name="Jiang X."/>
            <person name="Hall A.B."/>
            <person name="Arthur T.D."/>
            <person name="Plichta D.R."/>
            <person name="Covington C.T."/>
            <person name="Poyet M."/>
            <person name="Crothers J."/>
            <person name="Moses P.L."/>
            <person name="Tolonen A.C."/>
            <person name="Vlamakis H."/>
            <person name="Alm E.J."/>
            <person name="Xavier R.J."/>
        </authorList>
    </citation>
    <scope>NUCLEOTIDE SEQUENCE [LARGE SCALE GENOMIC DNA]</scope>
    <source>
        <strain evidence="5">Bj_0095</strain>
        <strain evidence="8">bj_0095</strain>
    </source>
</reference>
<evidence type="ECO:0000313" key="6">
    <source>
        <dbReference type="EMBL" id="SUV28246.1"/>
    </source>
</evidence>
<evidence type="ECO:0000313" key="9">
    <source>
        <dbReference type="Proteomes" id="UP000335496"/>
    </source>
</evidence>
<evidence type="ECO:0000256" key="1">
    <source>
        <dbReference type="SAM" id="SignalP"/>
    </source>
</evidence>
<dbReference type="Proteomes" id="UP000520291">
    <property type="component" value="Unassembled WGS sequence"/>
</dbReference>
<dbReference type="EMBL" id="VVZX01000007">
    <property type="protein sequence ID" value="KAA5274849.1"/>
    <property type="molecule type" value="Genomic_DNA"/>
</dbReference>
<proteinExistence type="predicted"/>
<evidence type="ECO:0000313" key="2">
    <source>
        <dbReference type="EMBL" id="KAA5274849.1"/>
    </source>
</evidence>
<evidence type="ECO:0000313" key="3">
    <source>
        <dbReference type="EMBL" id="NME87316.1"/>
    </source>
</evidence>
<dbReference type="Pfam" id="PF11644">
    <property type="entry name" value="DUF3256"/>
    <property type="match status" value="1"/>
</dbReference>
<reference evidence="3 10" key="4">
    <citation type="submission" date="2020-04" db="EMBL/GenBank/DDBJ databases">
        <authorList>
            <person name="Hitch T.C.A."/>
            <person name="Wylensek D."/>
            <person name="Clavel T."/>
        </authorList>
    </citation>
    <scope>NUCLEOTIDE SEQUENCE [LARGE SCALE GENOMIC DNA]</scope>
    <source>
        <strain evidence="3 10">WCA3-601-WT-5E</strain>
    </source>
</reference>
<name>A0A380YJF7_9BACE</name>
<dbReference type="RefSeq" id="WP_004289303.1">
    <property type="nucleotide sequence ID" value="NZ_CABKNQ010000019.1"/>
</dbReference>
<dbReference type="Proteomes" id="UP000679226">
    <property type="component" value="Chromosome"/>
</dbReference>
<dbReference type="SUPFAM" id="SSF160925">
    <property type="entry name" value="PG1388-like"/>
    <property type="match status" value="1"/>
</dbReference>
<organism evidence="6 7">
    <name type="scientific">Bacteroides eggerthii</name>
    <dbReference type="NCBI Taxonomy" id="28111"/>
    <lineage>
        <taxon>Bacteria</taxon>
        <taxon>Pseudomonadati</taxon>
        <taxon>Bacteroidota</taxon>
        <taxon>Bacteroidia</taxon>
        <taxon>Bacteroidales</taxon>
        <taxon>Bacteroidaceae</taxon>
        <taxon>Bacteroides</taxon>
    </lineage>
</organism>
<dbReference type="AlphaFoldDB" id="A0A380YJF7"/>
<dbReference type="Proteomes" id="UP000254424">
    <property type="component" value="Unassembled WGS sequence"/>
</dbReference>
<dbReference type="EMBL" id="UFSX01000001">
    <property type="protein sequence ID" value="SUV28246.1"/>
    <property type="molecule type" value="Genomic_DNA"/>
</dbReference>
<keyword evidence="1" id="KW-0732">Signal</keyword>
<evidence type="ECO:0000313" key="4">
    <source>
        <dbReference type="EMBL" id="QUT46003.1"/>
    </source>
</evidence>
<dbReference type="KEGG" id="beg:INE88_02827"/>
<evidence type="ECO:0000313" key="8">
    <source>
        <dbReference type="Proteomes" id="UP000291917"/>
    </source>
</evidence>
<dbReference type="STRING" id="483216.BACEGG_01008"/>
<feature type="signal peptide" evidence="1">
    <location>
        <begin position="1"/>
        <end position="23"/>
    </location>
</feature>
<dbReference type="GeneID" id="93070135"/>
<dbReference type="Proteomes" id="UP000291917">
    <property type="component" value="Unassembled WGS sequence"/>
</dbReference>
<dbReference type="InterPro" id="IPR021670">
    <property type="entry name" value="DUF3256"/>
</dbReference>
<reference evidence="6 7" key="1">
    <citation type="submission" date="2018-06" db="EMBL/GenBank/DDBJ databases">
        <authorList>
            <consortium name="Pathogen Informatics"/>
            <person name="Doyle S."/>
        </authorList>
    </citation>
    <scope>NUCLEOTIDE SEQUENCE [LARGE SCALE GENOMIC DNA]</scope>
    <source>
        <strain evidence="6 7">NCTC11155</strain>
    </source>
</reference>
<dbReference type="EMBL" id="CP072227">
    <property type="protein sequence ID" value="QUT46003.1"/>
    <property type="molecule type" value="Genomic_DNA"/>
</dbReference>
<feature type="chain" id="PRO_5044586708" evidence="1">
    <location>
        <begin position="24"/>
        <end position="216"/>
    </location>
</feature>
<reference evidence="4" key="5">
    <citation type="journal article" date="2021" name="PLoS Genet.">
        <title>Mobile Type VI secretion system loci of the gut Bacteroidales display extensive intra-ecosystem transfer, multi-species spread and geographical clustering.</title>
        <authorList>
            <person name="Garcia-Bayona L."/>
            <person name="Coyne M.J."/>
            <person name="Comstock L.E."/>
        </authorList>
    </citation>
    <scope>NUCLEOTIDE SEQUENCE</scope>
    <source>
        <strain evidence="4">CL11T00C20</strain>
    </source>
</reference>